<dbReference type="AlphaFoldDB" id="A0A2B5J841"/>
<sequence>MLRMSGINLNEKRLGAAQGTNLFRDGATDSPVIEIGYKYILPYLKRLIWRRINKLRWYREVNNSRPQDE</sequence>
<proteinExistence type="predicted"/>
<protein>
    <submittedName>
        <fullName evidence="1">Uncharacterized protein</fullName>
    </submittedName>
</protein>
<gene>
    <name evidence="1" type="ORF">COL66_05870</name>
</gene>
<dbReference type="EMBL" id="NVGE01000005">
    <property type="protein sequence ID" value="PFZ33095.1"/>
    <property type="molecule type" value="Genomic_DNA"/>
</dbReference>
<organism evidence="1 2">
    <name type="scientific">Bacillus wiedmannii</name>
    <dbReference type="NCBI Taxonomy" id="1890302"/>
    <lineage>
        <taxon>Bacteria</taxon>
        <taxon>Bacillati</taxon>
        <taxon>Bacillota</taxon>
        <taxon>Bacilli</taxon>
        <taxon>Bacillales</taxon>
        <taxon>Bacillaceae</taxon>
        <taxon>Bacillus</taxon>
        <taxon>Bacillus cereus group</taxon>
    </lineage>
</organism>
<evidence type="ECO:0000313" key="1">
    <source>
        <dbReference type="EMBL" id="PFZ33095.1"/>
    </source>
</evidence>
<dbReference type="Proteomes" id="UP000223311">
    <property type="component" value="Unassembled WGS sequence"/>
</dbReference>
<name>A0A2B5J841_9BACI</name>
<evidence type="ECO:0000313" key="2">
    <source>
        <dbReference type="Proteomes" id="UP000223311"/>
    </source>
</evidence>
<accession>A0A2B5J841</accession>
<comment type="caution">
    <text evidence="1">The sequence shown here is derived from an EMBL/GenBank/DDBJ whole genome shotgun (WGS) entry which is preliminary data.</text>
</comment>
<reference evidence="1 2" key="1">
    <citation type="submission" date="2017-09" db="EMBL/GenBank/DDBJ databases">
        <title>Large-scale bioinformatics analysis of Bacillus genomes uncovers conserved roles of natural products in bacterial physiology.</title>
        <authorList>
            <consortium name="Agbiome Team Llc"/>
            <person name="Bleich R.M."/>
            <person name="Grubbs K.J."/>
            <person name="Santa Maria K.C."/>
            <person name="Allen S.E."/>
            <person name="Farag S."/>
            <person name="Shank E.A."/>
            <person name="Bowers A."/>
        </authorList>
    </citation>
    <scope>NUCLEOTIDE SEQUENCE [LARGE SCALE GENOMIC DNA]</scope>
    <source>
        <strain evidence="1 2">AFS080080</strain>
    </source>
</reference>